<dbReference type="SUPFAM" id="SSF55486">
    <property type="entry name" value="Metalloproteases ('zincins'), catalytic domain"/>
    <property type="match status" value="1"/>
</dbReference>
<dbReference type="Gene3D" id="1.10.1370.40">
    <property type="match status" value="1"/>
</dbReference>
<dbReference type="GO" id="GO:0006627">
    <property type="term" value="P:protein processing involved in protein targeting to mitochondrion"/>
    <property type="evidence" value="ECO:0007669"/>
    <property type="project" value="TreeGrafter"/>
</dbReference>
<evidence type="ECO:0000313" key="2">
    <source>
        <dbReference type="EMBL" id="KXS12768.1"/>
    </source>
</evidence>
<sequence>VPSFGKLSRSATISRKSTIPACPLNSVGRGAPVECRSWTCSSPRQEIPVKQLSSTRDFHSQSPKSLPSIVSTRNSAPTRLAGSAASLSLQPSQIDRVLPLPTPSHVAETAKRIQIAFDSLSAAPPEFVLSQPHVQPATSRASHTNLRSTARPAPPGIFSLPGLTSPSSFRDLARRAVARGGAIVDRVVATADNPAELAHIVKRLDRLSDEVCAVVDAAEVVRSLHPEAEWRDAADEAHGEVSALLNRLNTHRELYEALDRATSNPSISRTWSPTELRVAHLLLADFRRSGIYIRDPAKLSLFASLNDRILALSHKVARGANEPAEPFVFFSNPWKDLAGCGSPFIREKSSTPTELLSSQLDRLRPTYFERAGTRRLDGEFMRPITPLQKIRLVRSKAC</sequence>
<dbReference type="EMBL" id="KQ965785">
    <property type="protein sequence ID" value="KXS12768.1"/>
    <property type="molecule type" value="Genomic_DNA"/>
</dbReference>
<dbReference type="PANTHER" id="PTHR11804:SF79">
    <property type="entry name" value="MITOCHONDRIAL INTERMEDIATE PEPTIDASE"/>
    <property type="match status" value="1"/>
</dbReference>
<evidence type="ECO:0000313" key="3">
    <source>
        <dbReference type="Proteomes" id="UP000070544"/>
    </source>
</evidence>
<gene>
    <name evidence="2" type="ORF">M427DRAFT_391820</name>
</gene>
<name>A0A139A7W3_GONPJ</name>
<accession>A0A139A7W3</accession>
<organism evidence="2 3">
    <name type="scientific">Gonapodya prolifera (strain JEL478)</name>
    <name type="common">Monoblepharis prolifera</name>
    <dbReference type="NCBI Taxonomy" id="1344416"/>
    <lineage>
        <taxon>Eukaryota</taxon>
        <taxon>Fungi</taxon>
        <taxon>Fungi incertae sedis</taxon>
        <taxon>Chytridiomycota</taxon>
        <taxon>Chytridiomycota incertae sedis</taxon>
        <taxon>Monoblepharidomycetes</taxon>
        <taxon>Monoblepharidales</taxon>
        <taxon>Gonapodyaceae</taxon>
        <taxon>Gonapodya</taxon>
    </lineage>
</organism>
<feature type="compositionally biased region" description="Polar residues" evidence="1">
    <location>
        <begin position="139"/>
        <end position="148"/>
    </location>
</feature>
<proteinExistence type="predicted"/>
<dbReference type="GO" id="GO:0004222">
    <property type="term" value="F:metalloendopeptidase activity"/>
    <property type="evidence" value="ECO:0007669"/>
    <property type="project" value="InterPro"/>
</dbReference>
<dbReference type="AlphaFoldDB" id="A0A139A7W3"/>
<dbReference type="InterPro" id="IPR045090">
    <property type="entry name" value="Pept_M3A_M3B"/>
</dbReference>
<feature type="region of interest" description="Disordered" evidence="1">
    <location>
        <begin position="139"/>
        <end position="159"/>
    </location>
</feature>
<dbReference type="STRING" id="1344416.A0A139A7W3"/>
<dbReference type="OrthoDB" id="17530at2759"/>
<dbReference type="GO" id="GO:0005739">
    <property type="term" value="C:mitochondrion"/>
    <property type="evidence" value="ECO:0007669"/>
    <property type="project" value="TreeGrafter"/>
</dbReference>
<dbReference type="PANTHER" id="PTHR11804">
    <property type="entry name" value="PROTEASE M3 THIMET OLIGOPEPTIDASE-RELATED"/>
    <property type="match status" value="1"/>
</dbReference>
<dbReference type="Proteomes" id="UP000070544">
    <property type="component" value="Unassembled WGS sequence"/>
</dbReference>
<keyword evidence="3" id="KW-1185">Reference proteome</keyword>
<reference evidence="2 3" key="1">
    <citation type="journal article" date="2015" name="Genome Biol. Evol.">
        <title>Phylogenomic analyses indicate that early fungi evolved digesting cell walls of algal ancestors of land plants.</title>
        <authorList>
            <person name="Chang Y."/>
            <person name="Wang S."/>
            <person name="Sekimoto S."/>
            <person name="Aerts A.L."/>
            <person name="Choi C."/>
            <person name="Clum A."/>
            <person name="LaButti K.M."/>
            <person name="Lindquist E.A."/>
            <person name="Yee Ngan C."/>
            <person name="Ohm R.A."/>
            <person name="Salamov A.A."/>
            <person name="Grigoriev I.V."/>
            <person name="Spatafora J.W."/>
            <person name="Berbee M.L."/>
        </authorList>
    </citation>
    <scope>NUCLEOTIDE SEQUENCE [LARGE SCALE GENOMIC DNA]</scope>
    <source>
        <strain evidence="2 3">JEL478</strain>
    </source>
</reference>
<dbReference type="GO" id="GO:0006518">
    <property type="term" value="P:peptide metabolic process"/>
    <property type="evidence" value="ECO:0007669"/>
    <property type="project" value="TreeGrafter"/>
</dbReference>
<evidence type="ECO:0000256" key="1">
    <source>
        <dbReference type="SAM" id="MobiDB-lite"/>
    </source>
</evidence>
<protein>
    <submittedName>
        <fullName evidence="2">Zincin</fullName>
    </submittedName>
</protein>
<feature type="non-terminal residue" evidence="2">
    <location>
        <position position="1"/>
    </location>
</feature>
<feature type="region of interest" description="Disordered" evidence="1">
    <location>
        <begin position="51"/>
        <end position="77"/>
    </location>
</feature>